<keyword evidence="6" id="KW-0472">Membrane</keyword>
<evidence type="ECO:0000256" key="5">
    <source>
        <dbReference type="ARBA" id="ARBA00022692"/>
    </source>
</evidence>
<dbReference type="Pfam" id="PF02321">
    <property type="entry name" value="OEP"/>
    <property type="match status" value="2"/>
</dbReference>
<comment type="subcellular location">
    <subcellularLocation>
        <location evidence="1">Cell outer membrane</location>
    </subcellularLocation>
</comment>
<dbReference type="GO" id="GO:1990281">
    <property type="term" value="C:efflux pump complex"/>
    <property type="evidence" value="ECO:0007669"/>
    <property type="project" value="TreeGrafter"/>
</dbReference>
<evidence type="ECO:0000256" key="6">
    <source>
        <dbReference type="ARBA" id="ARBA00023136"/>
    </source>
</evidence>
<protein>
    <submittedName>
        <fullName evidence="8">Outer membrane protein</fullName>
    </submittedName>
</protein>
<evidence type="ECO:0000256" key="7">
    <source>
        <dbReference type="ARBA" id="ARBA00023237"/>
    </source>
</evidence>
<dbReference type="InterPro" id="IPR051906">
    <property type="entry name" value="TolC-like"/>
</dbReference>
<keyword evidence="4" id="KW-1134">Transmembrane beta strand</keyword>
<keyword evidence="5" id="KW-0812">Transmembrane</keyword>
<dbReference type="GO" id="GO:0015288">
    <property type="term" value="F:porin activity"/>
    <property type="evidence" value="ECO:0007669"/>
    <property type="project" value="TreeGrafter"/>
</dbReference>
<dbReference type="STRING" id="1159016.SAMN02927937_02286"/>
<evidence type="ECO:0000256" key="3">
    <source>
        <dbReference type="ARBA" id="ARBA00022448"/>
    </source>
</evidence>
<proteinExistence type="inferred from homology"/>
<name>A0A1H6M9H9_9FLAO</name>
<evidence type="ECO:0000256" key="4">
    <source>
        <dbReference type="ARBA" id="ARBA00022452"/>
    </source>
</evidence>
<evidence type="ECO:0000256" key="2">
    <source>
        <dbReference type="ARBA" id="ARBA00007613"/>
    </source>
</evidence>
<evidence type="ECO:0000313" key="8">
    <source>
        <dbReference type="EMBL" id="SEH94206.1"/>
    </source>
</evidence>
<dbReference type="SUPFAM" id="SSF56954">
    <property type="entry name" value="Outer membrane efflux proteins (OEP)"/>
    <property type="match status" value="1"/>
</dbReference>
<dbReference type="Proteomes" id="UP000199634">
    <property type="component" value="Unassembled WGS sequence"/>
</dbReference>
<evidence type="ECO:0000313" key="9">
    <source>
        <dbReference type="Proteomes" id="UP000199634"/>
    </source>
</evidence>
<keyword evidence="7" id="KW-0998">Cell outer membrane</keyword>
<sequence length="335" mass="37951">MILFQGNSLNLQIEKNEILVKQSELYLQEAKNNITLSVLESYLQALYYYEGIKIAENALASSKEELSQAQKKYDNGAIAKLELTDLETQHSNNQYTLVSNKNMYDQQVLSLKQLLELDPSTDFQIENISLEGLQILIPDKQEVFAKASELLPDLKIYDLNNESLEKDVKIAKAGYFPTLSLTAGLNSGYPNTMDFIYREQLKNNFSQQVGLSLSIPVFSKKQNKTNVKLAKLQIEQNELDKIAASKTLYSKIETIYQNAVANQAQQNASETARNNAKLSYELAGKKYEFGGLTATELSVSRNTYLNAEQTYLQSKYLTSLYQQLLKFYQGESLTE</sequence>
<keyword evidence="3" id="KW-0813">Transport</keyword>
<dbReference type="PANTHER" id="PTHR30026:SF20">
    <property type="entry name" value="OUTER MEMBRANE PROTEIN TOLC"/>
    <property type="match status" value="1"/>
</dbReference>
<organism evidence="8 9">
    <name type="scientific">Paenimyroides marinum</name>
    <dbReference type="NCBI Taxonomy" id="1159016"/>
    <lineage>
        <taxon>Bacteria</taxon>
        <taxon>Pseudomonadati</taxon>
        <taxon>Bacteroidota</taxon>
        <taxon>Flavobacteriia</taxon>
        <taxon>Flavobacteriales</taxon>
        <taxon>Flavobacteriaceae</taxon>
        <taxon>Paenimyroides</taxon>
    </lineage>
</organism>
<comment type="similarity">
    <text evidence="2">Belongs to the outer membrane factor (OMF) (TC 1.B.17) family.</text>
</comment>
<dbReference type="AlphaFoldDB" id="A0A1H6M9H9"/>
<dbReference type="Gene3D" id="1.20.1600.10">
    <property type="entry name" value="Outer membrane efflux proteins (OEP)"/>
    <property type="match status" value="1"/>
</dbReference>
<accession>A0A1H6M9H9</accession>
<evidence type="ECO:0000256" key="1">
    <source>
        <dbReference type="ARBA" id="ARBA00004442"/>
    </source>
</evidence>
<dbReference type="EMBL" id="FNXE01000035">
    <property type="protein sequence ID" value="SEH94206.1"/>
    <property type="molecule type" value="Genomic_DNA"/>
</dbReference>
<dbReference type="PANTHER" id="PTHR30026">
    <property type="entry name" value="OUTER MEMBRANE PROTEIN TOLC"/>
    <property type="match status" value="1"/>
</dbReference>
<dbReference type="InterPro" id="IPR003423">
    <property type="entry name" value="OMP_efflux"/>
</dbReference>
<gene>
    <name evidence="8" type="ORF">SAMN02927937_02286</name>
</gene>
<keyword evidence="9" id="KW-1185">Reference proteome</keyword>
<dbReference type="GO" id="GO:0015562">
    <property type="term" value="F:efflux transmembrane transporter activity"/>
    <property type="evidence" value="ECO:0007669"/>
    <property type="project" value="InterPro"/>
</dbReference>
<reference evidence="8 9" key="1">
    <citation type="submission" date="2016-10" db="EMBL/GenBank/DDBJ databases">
        <authorList>
            <person name="de Groot N.N."/>
        </authorList>
    </citation>
    <scope>NUCLEOTIDE SEQUENCE [LARGE SCALE GENOMIC DNA]</scope>
    <source>
        <strain evidence="8 9">CGMCC 1.10825</strain>
    </source>
</reference>
<dbReference type="GO" id="GO:0009279">
    <property type="term" value="C:cell outer membrane"/>
    <property type="evidence" value="ECO:0007669"/>
    <property type="project" value="UniProtKB-SubCell"/>
</dbReference>